<dbReference type="PROSITE" id="PS51318">
    <property type="entry name" value="TAT"/>
    <property type="match status" value="1"/>
</dbReference>
<gene>
    <name evidence="2" type="ORF">LCGC14_0804660</name>
</gene>
<dbReference type="AlphaFoldDB" id="A0A0F9PT63"/>
<protein>
    <recommendedName>
        <fullName evidence="1">NADP-dependent oxidoreductase domain-containing protein</fullName>
    </recommendedName>
</protein>
<evidence type="ECO:0000259" key="1">
    <source>
        <dbReference type="Pfam" id="PF00248"/>
    </source>
</evidence>
<dbReference type="CDD" id="cd19105">
    <property type="entry name" value="AKR_unchar"/>
    <property type="match status" value="1"/>
</dbReference>
<name>A0A0F9PT63_9ZZZZ</name>
<accession>A0A0F9PT63</accession>
<sequence>MVKQGVNKGRRKFIKEGAIGLAGAAFLPSVIRMEKKAPAKDTEKERKFIYRTLGKTGIKLPIISMGSVWIENPKLVSAALAAGIVHLDTSNNTFVRNQEMIRPIIKERPRESLVISTKVEEPRRNPRTGLFRKETKAGPFIKRFEGSLKRLGLEYVDIIYLHDISRKEAAVFEPFLEAMEKLKKEGKTRFIGLSTHRHEPEVIRAAVESKIYDVVLTAYNFRQHHREEVKKAIAFAAESGLGVVAMKTMAGVYWDRERKHPINTKAALKWVLQDENVHTTVPGITTFDQLEQNLSVMEDLALTPEEKADLKLGEKLALTGLYCQQCEKCLAQCPGNFDIPTSMRSYMYAYGYGNPSLARKTLEKLDLDGVPCKNCSTCQVICSMGFDVRKKIMDIARIKAVPEEFLV</sequence>
<dbReference type="SUPFAM" id="SSF51430">
    <property type="entry name" value="NAD(P)-linked oxidoreductase"/>
    <property type="match status" value="1"/>
</dbReference>
<dbReference type="Pfam" id="PF00248">
    <property type="entry name" value="Aldo_ket_red"/>
    <property type="match status" value="1"/>
</dbReference>
<dbReference type="InterPro" id="IPR036812">
    <property type="entry name" value="NAD(P)_OxRdtase_dom_sf"/>
</dbReference>
<dbReference type="EMBL" id="LAZR01002186">
    <property type="protein sequence ID" value="KKN33354.1"/>
    <property type="molecule type" value="Genomic_DNA"/>
</dbReference>
<dbReference type="InterPro" id="IPR053135">
    <property type="entry name" value="AKR2_Oxidoreductase"/>
</dbReference>
<dbReference type="InterPro" id="IPR006311">
    <property type="entry name" value="TAT_signal"/>
</dbReference>
<dbReference type="PANTHER" id="PTHR43312:SF1">
    <property type="entry name" value="NADP-DEPENDENT OXIDOREDUCTASE DOMAIN-CONTAINING PROTEIN"/>
    <property type="match status" value="1"/>
</dbReference>
<reference evidence="2" key="1">
    <citation type="journal article" date="2015" name="Nature">
        <title>Complex archaea that bridge the gap between prokaryotes and eukaryotes.</title>
        <authorList>
            <person name="Spang A."/>
            <person name="Saw J.H."/>
            <person name="Jorgensen S.L."/>
            <person name="Zaremba-Niedzwiedzka K."/>
            <person name="Martijn J."/>
            <person name="Lind A.E."/>
            <person name="van Eijk R."/>
            <person name="Schleper C."/>
            <person name="Guy L."/>
            <person name="Ettema T.J."/>
        </authorList>
    </citation>
    <scope>NUCLEOTIDE SEQUENCE</scope>
</reference>
<dbReference type="Gene3D" id="3.20.20.100">
    <property type="entry name" value="NADP-dependent oxidoreductase domain"/>
    <property type="match status" value="1"/>
</dbReference>
<dbReference type="Pfam" id="PF13534">
    <property type="entry name" value="Fer4_17"/>
    <property type="match status" value="1"/>
</dbReference>
<organism evidence="2">
    <name type="scientific">marine sediment metagenome</name>
    <dbReference type="NCBI Taxonomy" id="412755"/>
    <lineage>
        <taxon>unclassified sequences</taxon>
        <taxon>metagenomes</taxon>
        <taxon>ecological metagenomes</taxon>
    </lineage>
</organism>
<evidence type="ECO:0000313" key="2">
    <source>
        <dbReference type="EMBL" id="KKN33354.1"/>
    </source>
</evidence>
<feature type="domain" description="NADP-dependent oxidoreductase" evidence="1">
    <location>
        <begin position="74"/>
        <end position="251"/>
    </location>
</feature>
<dbReference type="PANTHER" id="PTHR43312">
    <property type="entry name" value="D-THREO-ALDOSE 1-DEHYDROGENASE"/>
    <property type="match status" value="1"/>
</dbReference>
<dbReference type="InterPro" id="IPR023210">
    <property type="entry name" value="NADP_OxRdtase_dom"/>
</dbReference>
<proteinExistence type="predicted"/>
<comment type="caution">
    <text evidence="2">The sequence shown here is derived from an EMBL/GenBank/DDBJ whole genome shotgun (WGS) entry which is preliminary data.</text>
</comment>
<dbReference type="SUPFAM" id="SSF46548">
    <property type="entry name" value="alpha-helical ferredoxin"/>
    <property type="match status" value="1"/>
</dbReference>